<evidence type="ECO:0000259" key="2">
    <source>
        <dbReference type="PROSITE" id="PS50878"/>
    </source>
</evidence>
<dbReference type="Pfam" id="PF00078">
    <property type="entry name" value="RVT_1"/>
    <property type="match status" value="1"/>
</dbReference>
<name>A0A5E4MWC9_9HEMI</name>
<sequence>MNWKKFEDDIQKQINLKTKLKSPEDIEDAIENLTSLIQHSAWNASTPIPAKPKSLNLPSYVRDLIVQKRRARAVWQNNILPSYKQIYNNLNAKLKRTLSKIRSDSFSSWSASLVTKNGSLWRATRNCLKQKVASYPLKNNDNTWCTSDIGKPELFRTHLACVFQPHPDIFNPQFTEEVKDFLTTPLPVYLPPKAFSPNDISRCILSFPLRKSPGFDLITAEIARQLPKKAIIFLTYIINSILRLTYFPLQWKLSIIILFPKPDKPIENTSSYRPISLLPFFSKLCEKLILKRIMPIINEKHILPDTQFGFRNSHSTIHQIHRLVDTISLTLEKKYYCPTVFLDVAQAFDRSYLENRHFATRVGIETSEVSPIIAGVPQGAILSPILFNIYSADQPTTPNTSVAEFADEKAIFTTHSDPTTASNYLQNHLNLLSTWYTKWRIKKKPRDTPAKCALCNGDHPANYRGCRIHKQLQQLRQSNQTNQNRKYVNNTNNIINKNNVNSSSDSNNCTNGELVV</sequence>
<reference evidence="3 4" key="1">
    <citation type="submission" date="2019-08" db="EMBL/GenBank/DDBJ databases">
        <authorList>
            <person name="Alioto T."/>
            <person name="Alioto T."/>
            <person name="Gomez Garrido J."/>
        </authorList>
    </citation>
    <scope>NUCLEOTIDE SEQUENCE [LARGE SCALE GENOMIC DNA]</scope>
</reference>
<dbReference type="InterPro" id="IPR043502">
    <property type="entry name" value="DNA/RNA_pol_sf"/>
</dbReference>
<dbReference type="GO" id="GO:0003964">
    <property type="term" value="F:RNA-directed DNA polymerase activity"/>
    <property type="evidence" value="ECO:0007669"/>
    <property type="project" value="UniProtKB-KW"/>
</dbReference>
<organism evidence="3 4">
    <name type="scientific">Cinara cedri</name>
    <dbReference type="NCBI Taxonomy" id="506608"/>
    <lineage>
        <taxon>Eukaryota</taxon>
        <taxon>Metazoa</taxon>
        <taxon>Ecdysozoa</taxon>
        <taxon>Arthropoda</taxon>
        <taxon>Hexapoda</taxon>
        <taxon>Insecta</taxon>
        <taxon>Pterygota</taxon>
        <taxon>Neoptera</taxon>
        <taxon>Paraneoptera</taxon>
        <taxon>Hemiptera</taxon>
        <taxon>Sternorrhyncha</taxon>
        <taxon>Aphidomorpha</taxon>
        <taxon>Aphidoidea</taxon>
        <taxon>Aphididae</taxon>
        <taxon>Lachninae</taxon>
        <taxon>Cinara</taxon>
    </lineage>
</organism>
<keyword evidence="4" id="KW-1185">Reference proteome</keyword>
<dbReference type="InterPro" id="IPR000477">
    <property type="entry name" value="RT_dom"/>
</dbReference>
<evidence type="ECO:0000313" key="3">
    <source>
        <dbReference type="EMBL" id="VVC34751.1"/>
    </source>
</evidence>
<feature type="domain" description="Reverse transcriptase" evidence="2">
    <location>
        <begin position="240"/>
        <end position="468"/>
    </location>
</feature>
<evidence type="ECO:0000256" key="1">
    <source>
        <dbReference type="SAM" id="MobiDB-lite"/>
    </source>
</evidence>
<keyword evidence="3" id="KW-0695">RNA-directed DNA polymerase</keyword>
<dbReference type="Proteomes" id="UP000325440">
    <property type="component" value="Unassembled WGS sequence"/>
</dbReference>
<dbReference type="AlphaFoldDB" id="A0A5E4MWC9"/>
<dbReference type="OrthoDB" id="6629236at2759"/>
<feature type="region of interest" description="Disordered" evidence="1">
    <location>
        <begin position="494"/>
        <end position="516"/>
    </location>
</feature>
<dbReference type="PANTHER" id="PTHR19446">
    <property type="entry name" value="REVERSE TRANSCRIPTASES"/>
    <property type="match status" value="1"/>
</dbReference>
<keyword evidence="3" id="KW-0808">Transferase</keyword>
<keyword evidence="3" id="KW-0548">Nucleotidyltransferase</keyword>
<accession>A0A5E4MWC9</accession>
<dbReference type="CDD" id="cd01650">
    <property type="entry name" value="RT_nLTR_like"/>
    <property type="match status" value="1"/>
</dbReference>
<evidence type="ECO:0000313" key="4">
    <source>
        <dbReference type="Proteomes" id="UP000325440"/>
    </source>
</evidence>
<protein>
    <submittedName>
        <fullName evidence="3">Reverse transcriptase domain</fullName>
    </submittedName>
</protein>
<dbReference type="PROSITE" id="PS50878">
    <property type="entry name" value="RT_POL"/>
    <property type="match status" value="1"/>
</dbReference>
<gene>
    <name evidence="3" type="ORF">CINCED_3A013397</name>
</gene>
<dbReference type="EMBL" id="CABPRJ010001011">
    <property type="protein sequence ID" value="VVC34751.1"/>
    <property type="molecule type" value="Genomic_DNA"/>
</dbReference>
<dbReference type="SUPFAM" id="SSF56672">
    <property type="entry name" value="DNA/RNA polymerases"/>
    <property type="match status" value="1"/>
</dbReference>
<proteinExistence type="predicted"/>